<accession>A0A9P0FG27</accession>
<evidence type="ECO:0000313" key="1">
    <source>
        <dbReference type="EMBL" id="CAH0551750.1"/>
    </source>
</evidence>
<evidence type="ECO:0000313" key="2">
    <source>
        <dbReference type="Proteomes" id="UP001154078"/>
    </source>
</evidence>
<reference evidence="1" key="1">
    <citation type="submission" date="2021-12" db="EMBL/GenBank/DDBJ databases">
        <authorList>
            <person name="King R."/>
        </authorList>
    </citation>
    <scope>NUCLEOTIDE SEQUENCE</scope>
</reference>
<sequence length="571" mass="66042">MLSLYVNATANFVHFARDLSKPARALLLTCKQTVLHGVQTSVVFVLLNLCCVYYNCIDNESFELLTPNLIEELIPKVGLRLKFLRHFNKFCGSCNQSEFGRSVSHINNDNTSSIVIPNSDLEATLTTVDSSFQLFEPILVQSNVREFSNIEIEDVTLTANSEHLEDANSNVLEKDCVQHRDLKNLINRTVQGKIIFHAFQQHKRLSAEQRNKLTELVIENELEGDLNKKISSERFESLAESISQFFPGECKEVYYMKVRVNKNNNCIRFVGRGKLFCKYYNLRKQLKLAGAIPCKRKLPESDNEEGSDSEDDADQIEYLEWLKRNKEPFDKVQDLWRKTLKNRQVMLKDCSISNYFKKFLALCEGNGYILLNIDYDTIYPENNFLYSNWQDFFKKIVEYAKLHSKDKLVQRLLGEIDSNSLPEESKYNRILKILPYLVCPVPVARKWKPSKAEIDQAFILHVNNIQDLHGEIERRESKYQNLKLTFQPTPIIVGKDLDSVTHCYVKINSVLFEVETPLKAVEVTFKAIHVLNALYAVESEQVWLLIQKGVFKLNTKFDKQYTTVSLILSNL</sequence>
<keyword evidence="2" id="KW-1185">Reference proteome</keyword>
<dbReference type="OrthoDB" id="6780164at2759"/>
<dbReference type="AlphaFoldDB" id="A0A9P0FG27"/>
<protein>
    <submittedName>
        <fullName evidence="1">Uncharacterized protein</fullName>
    </submittedName>
</protein>
<dbReference type="EMBL" id="OV121133">
    <property type="protein sequence ID" value="CAH0551750.1"/>
    <property type="molecule type" value="Genomic_DNA"/>
</dbReference>
<organism evidence="1 2">
    <name type="scientific">Brassicogethes aeneus</name>
    <name type="common">Rape pollen beetle</name>
    <name type="synonym">Meligethes aeneus</name>
    <dbReference type="NCBI Taxonomy" id="1431903"/>
    <lineage>
        <taxon>Eukaryota</taxon>
        <taxon>Metazoa</taxon>
        <taxon>Ecdysozoa</taxon>
        <taxon>Arthropoda</taxon>
        <taxon>Hexapoda</taxon>
        <taxon>Insecta</taxon>
        <taxon>Pterygota</taxon>
        <taxon>Neoptera</taxon>
        <taxon>Endopterygota</taxon>
        <taxon>Coleoptera</taxon>
        <taxon>Polyphaga</taxon>
        <taxon>Cucujiformia</taxon>
        <taxon>Nitidulidae</taxon>
        <taxon>Meligethinae</taxon>
        <taxon>Brassicogethes</taxon>
    </lineage>
</organism>
<name>A0A9P0FG27_BRAAE</name>
<gene>
    <name evidence="1" type="ORF">MELIAE_LOCUS4298</name>
</gene>
<dbReference type="Proteomes" id="UP001154078">
    <property type="component" value="Chromosome 2"/>
</dbReference>
<proteinExistence type="predicted"/>